<accession>A0A6N8FIS3</accession>
<keyword evidence="4" id="KW-1185">Reference proteome</keyword>
<dbReference type="Proteomes" id="UP000469125">
    <property type="component" value="Unassembled WGS sequence"/>
</dbReference>
<feature type="domain" description="N-acetyltransferase" evidence="2">
    <location>
        <begin position="7"/>
        <end position="167"/>
    </location>
</feature>
<comment type="caution">
    <text evidence="3">The sequence shown here is derived from an EMBL/GenBank/DDBJ whole genome shotgun (WGS) entry which is preliminary data.</text>
</comment>
<dbReference type="PROSITE" id="PS51186">
    <property type="entry name" value="GNAT"/>
    <property type="match status" value="1"/>
</dbReference>
<dbReference type="PANTHER" id="PTHR41700">
    <property type="entry name" value="GCN5-RELATED N-ACETYLTRANSFERASE"/>
    <property type="match status" value="1"/>
</dbReference>
<dbReference type="InterPro" id="IPR000182">
    <property type="entry name" value="GNAT_dom"/>
</dbReference>
<evidence type="ECO:0000313" key="3">
    <source>
        <dbReference type="EMBL" id="MUK87669.1"/>
    </source>
</evidence>
<gene>
    <name evidence="3" type="ORF">GMD78_04545</name>
</gene>
<dbReference type="AlphaFoldDB" id="A0A6N8FIS3"/>
<dbReference type="Gene3D" id="3.40.630.30">
    <property type="match status" value="1"/>
</dbReference>
<dbReference type="InterPro" id="IPR016181">
    <property type="entry name" value="Acyl_CoA_acyltransferase"/>
</dbReference>
<dbReference type="PROSITE" id="PS50835">
    <property type="entry name" value="IG_LIKE"/>
    <property type="match status" value="1"/>
</dbReference>
<dbReference type="Pfam" id="PF00583">
    <property type="entry name" value="Acetyltransf_1"/>
    <property type="match status" value="1"/>
</dbReference>
<dbReference type="CDD" id="cd04301">
    <property type="entry name" value="NAT_SF"/>
    <property type="match status" value="1"/>
</dbReference>
<evidence type="ECO:0000313" key="4">
    <source>
        <dbReference type="Proteomes" id="UP000469125"/>
    </source>
</evidence>
<reference evidence="3 4" key="1">
    <citation type="submission" date="2019-11" db="EMBL/GenBank/DDBJ databases">
        <authorList>
            <person name="Li X."/>
        </authorList>
    </citation>
    <scope>NUCLEOTIDE SEQUENCE [LARGE SCALE GENOMIC DNA]</scope>
    <source>
        <strain evidence="3 4">L9</strain>
    </source>
</reference>
<dbReference type="SUPFAM" id="SSF55729">
    <property type="entry name" value="Acyl-CoA N-acyltransferases (Nat)"/>
    <property type="match status" value="1"/>
</dbReference>
<dbReference type="GO" id="GO:0016747">
    <property type="term" value="F:acyltransferase activity, transferring groups other than amino-acyl groups"/>
    <property type="evidence" value="ECO:0007669"/>
    <property type="project" value="InterPro"/>
</dbReference>
<evidence type="ECO:0000259" key="1">
    <source>
        <dbReference type="PROSITE" id="PS50835"/>
    </source>
</evidence>
<dbReference type="InterPro" id="IPR038764">
    <property type="entry name" value="GNAT_N_AcTrfase_prd"/>
</dbReference>
<feature type="domain" description="Ig-like" evidence="1">
    <location>
        <begin position="190"/>
        <end position="265"/>
    </location>
</feature>
<proteinExistence type="predicted"/>
<dbReference type="EMBL" id="WOCA01000002">
    <property type="protein sequence ID" value="MUK87669.1"/>
    <property type="molecule type" value="Genomic_DNA"/>
</dbReference>
<keyword evidence="3" id="KW-0808">Transferase</keyword>
<dbReference type="PANTHER" id="PTHR41700:SF1">
    <property type="entry name" value="N-ACETYLTRANSFERASE DOMAIN-CONTAINING PROTEIN"/>
    <property type="match status" value="1"/>
</dbReference>
<evidence type="ECO:0000259" key="2">
    <source>
        <dbReference type="PROSITE" id="PS51186"/>
    </source>
</evidence>
<name>A0A6N8FIS3_9BACI</name>
<dbReference type="InterPro" id="IPR007110">
    <property type="entry name" value="Ig-like_dom"/>
</dbReference>
<protein>
    <submittedName>
        <fullName evidence="3">GNAT family N-acetyltransferase</fullName>
    </submittedName>
</protein>
<organism evidence="3 4">
    <name type="scientific">Ornithinibacillus caprae</name>
    <dbReference type="NCBI Taxonomy" id="2678566"/>
    <lineage>
        <taxon>Bacteria</taxon>
        <taxon>Bacillati</taxon>
        <taxon>Bacillota</taxon>
        <taxon>Bacilli</taxon>
        <taxon>Bacillales</taxon>
        <taxon>Bacillaceae</taxon>
        <taxon>Ornithinibacillus</taxon>
    </lineage>
</organism>
<sequence length="265" mass="30855">MFMHENIEIRRLTTMEELYHMQEVEEAVWQAPPTPVHQTYTASYNGGLMLGAYDGEKMIGFQYSFAGFDGKNPYLCSHMLGILPEYRRGGLGVKMKLKQAEIARELGYDMMTWTFDPLESLNAYLNLHKLEGVGASYKVNHYGMMDDGLNKGLPTDRIQIEWWLNEDKNDQRPVFDKGAVLLRMDDRDEPAVTEYFSDEFLDTSQPAWFVAIPEKIQDMKRTNPELAIKWRYETRKVFVELFANGYKATDLIRKDVGSYYCFSRK</sequence>